<evidence type="ECO:0000259" key="11">
    <source>
        <dbReference type="PROSITE" id="PS50021"/>
    </source>
</evidence>
<feature type="domain" description="Calponin-homology (CH)" evidence="11">
    <location>
        <begin position="4"/>
        <end position="110"/>
    </location>
</feature>
<dbReference type="PANTHER" id="PTHR23167">
    <property type="entry name" value="CALPONIN HOMOLOGY DOMAIN-CONTAINING PROTEIN DDB_G0272472-RELATED"/>
    <property type="match status" value="1"/>
</dbReference>
<dbReference type="InterPro" id="IPR050540">
    <property type="entry name" value="F-actin_Monoox_Mical"/>
</dbReference>
<feature type="domain" description="BMERB" evidence="13">
    <location>
        <begin position="874"/>
        <end position="1034"/>
    </location>
</feature>
<evidence type="ECO:0000259" key="13">
    <source>
        <dbReference type="PROSITE" id="PS51848"/>
    </source>
</evidence>
<evidence type="ECO:0000256" key="5">
    <source>
        <dbReference type="ARBA" id="ARBA00022833"/>
    </source>
</evidence>
<dbReference type="GeneID" id="117212886"/>
<dbReference type="AlphaFoldDB" id="A0A6P8NHE2"/>
<feature type="domain" description="LIM zinc-binding" evidence="12">
    <location>
        <begin position="151"/>
        <end position="212"/>
    </location>
</feature>
<keyword evidence="6 8" id="KW-0440">LIM domain</keyword>
<dbReference type="InterPro" id="IPR001715">
    <property type="entry name" value="CH_dom"/>
</dbReference>
<dbReference type="SMART" id="SM01203">
    <property type="entry name" value="DUF3585"/>
    <property type="match status" value="1"/>
</dbReference>
<evidence type="ECO:0000256" key="1">
    <source>
        <dbReference type="ARBA" id="ARBA00004177"/>
    </source>
</evidence>
<dbReference type="InterPro" id="IPR022735">
    <property type="entry name" value="bMERB_dom"/>
</dbReference>
<dbReference type="Gene3D" id="1.10.418.10">
    <property type="entry name" value="Calponin-like domain"/>
    <property type="match status" value="1"/>
</dbReference>
<accession>A0A6P8NHE2</accession>
<evidence type="ECO:0000256" key="2">
    <source>
        <dbReference type="ARBA" id="ARBA00022553"/>
    </source>
</evidence>
<dbReference type="CTD" id="39475"/>
<dbReference type="Pfam" id="PF00307">
    <property type="entry name" value="CH"/>
    <property type="match status" value="1"/>
</dbReference>
<evidence type="ECO:0000313" key="14">
    <source>
        <dbReference type="Proteomes" id="UP000515164"/>
    </source>
</evidence>
<evidence type="ECO:0000313" key="15">
    <source>
        <dbReference type="RefSeq" id="XP_033313895.1"/>
    </source>
</evidence>
<evidence type="ECO:0000256" key="10">
    <source>
        <dbReference type="SAM" id="MobiDB-lite"/>
    </source>
</evidence>
<comment type="subcellular location">
    <subcellularLocation>
        <location evidence="1">Endosome</location>
    </subcellularLocation>
</comment>
<protein>
    <submittedName>
        <fullName evidence="15 16">EH domain-binding protein 1 isoform X1</fullName>
    </submittedName>
</protein>
<dbReference type="PANTHER" id="PTHR23167:SF84">
    <property type="entry name" value="ALPHA ACTININ 3-RELATED"/>
    <property type="match status" value="1"/>
</dbReference>
<gene>
    <name evidence="15 16" type="primary">LOC117212886</name>
</gene>
<dbReference type="InterPro" id="IPR036872">
    <property type="entry name" value="CH_dom_sf"/>
</dbReference>
<feature type="compositionally biased region" description="Polar residues" evidence="10">
    <location>
        <begin position="461"/>
        <end position="481"/>
    </location>
</feature>
<dbReference type="InterPro" id="IPR001781">
    <property type="entry name" value="Znf_LIM"/>
</dbReference>
<keyword evidence="14" id="KW-1185">Reference proteome</keyword>
<dbReference type="FunFam" id="1.10.418.10:FF:000023">
    <property type="entry name" value="EH domain-binding protein 1 isoform X1"/>
    <property type="match status" value="1"/>
</dbReference>
<keyword evidence="4" id="KW-0967">Endosome</keyword>
<dbReference type="Proteomes" id="UP000515164">
    <property type="component" value="Unplaced"/>
</dbReference>
<organism evidence="14 15">
    <name type="scientific">Bombus bifarius</name>
    <dbReference type="NCBI Taxonomy" id="103933"/>
    <lineage>
        <taxon>Eukaryota</taxon>
        <taxon>Metazoa</taxon>
        <taxon>Ecdysozoa</taxon>
        <taxon>Arthropoda</taxon>
        <taxon>Hexapoda</taxon>
        <taxon>Insecta</taxon>
        <taxon>Pterygota</taxon>
        <taxon>Neoptera</taxon>
        <taxon>Endopterygota</taxon>
        <taxon>Hymenoptera</taxon>
        <taxon>Apocrita</taxon>
        <taxon>Aculeata</taxon>
        <taxon>Apoidea</taxon>
        <taxon>Anthophila</taxon>
        <taxon>Apidae</taxon>
        <taxon>Bombus</taxon>
        <taxon>Pyrobombus</taxon>
    </lineage>
</organism>
<sequence>MGEKRGTKALEFWCRRITEGYPDVNVQNMTTSWRDGLAFCAMIHHFRPDLIDFDSLDKNDIYGNNELAFRIAEQHLGIPALLDAEDMASCAVPDRLSILTYLSQFYQTFSGSSPARIPASRTTETVEERITQVSESPKEKEATCLGSMRKDVCVVCGFPIFLAEKLVLAHVAYHRTCFRCARCNNQLTIGNYYETEEGQYCCETCPDEDIAVQITQSYDYPTFSEIEKSDIDSSCQQFFGNDENVNEKPFSRNSIERMDHESMDRVVIPDLIAQTSRLRLNFISNQLFSENDEQMMNRDDNMRISENRSSIEGDDTNLKTESRNLVHPFNTEYEKQSKLEEENKLSCIACLKLEPDNDGLLNKNVHDYVHERLNIDKHEQDQITITSVASLHNVIKETRASHSNDKELSDETSSESNYSIVEKRCRMFEKKKDDIERNKLKTHDTEALKFKIQTKRHRTKSIGNSESPIINPDTTMQETDIGQNNSRKYNAESFDKDSSSQIAPFELSSSRVSKVNKTLSIPLDTESIEHHTSTVANDINATNVICSNFSEDYPEDLNPFKSDEEQEELEEAEEAAEMEEEKEKEEEEEEEEDEEDEEGITDKSVTTMNSLEPTRDLTNPFENVEETDKKEVILPIPATRSNFKSGKANQHFVEGSTKRRLAAPQINLNPFWSDEEDHDSDLEFKERTSEIMPTPKPRTIKHNEQSPSKNGRKSSDTRDYLSISSNYLRSPESGIRTGGAYRKKKPAPLPPNKKECVSDQRTSSMSKLQCNSAEYLDSPSHKTFKTRKPRPAPPPPIPVSSGFKECPMNKSHDASVEYNIWEDEKTNKDETNRNRQSFPHITCEETFHCRSYLDKSMEGKWKRKKGPAPPCPIPHRRKIKVMSLKDVKLELDEIELQQQGLEKQGVRLEQLIRSKCESGPQISDTTDISLGTDVEELVLELFTLVNEKNELFRRQAELMLLRRQQRLEEEHAEVEYQIRCLMAQNESTKTDFDKQREEALIQRLIEIVERRNEIVDCLEMDRRREIEEDRSIHRHMDLFAAKNKNDISCNDMDTTEKKKRKQNKLKEKIKEKRLKRILKKDVDKDVDEMELTLKRHTKRKWF</sequence>
<evidence type="ECO:0000256" key="3">
    <source>
        <dbReference type="ARBA" id="ARBA00022723"/>
    </source>
</evidence>
<evidence type="ECO:0000256" key="9">
    <source>
        <dbReference type="SAM" id="Coils"/>
    </source>
</evidence>
<feature type="coiled-coil region" evidence="9">
    <location>
        <begin position="884"/>
        <end position="911"/>
    </location>
</feature>
<dbReference type="RefSeq" id="XP_033313895.1">
    <property type="nucleotide sequence ID" value="XM_033458004.1"/>
</dbReference>
<evidence type="ECO:0000256" key="7">
    <source>
        <dbReference type="ARBA" id="ARBA00023054"/>
    </source>
</evidence>
<dbReference type="Pfam" id="PF12130">
    <property type="entry name" value="bMERB_dom"/>
    <property type="match status" value="1"/>
</dbReference>
<feature type="compositionally biased region" description="Acidic residues" evidence="10">
    <location>
        <begin position="564"/>
        <end position="599"/>
    </location>
</feature>
<dbReference type="PROSITE" id="PS50023">
    <property type="entry name" value="LIM_DOMAIN_2"/>
    <property type="match status" value="1"/>
</dbReference>
<keyword evidence="2" id="KW-0597">Phosphoprotein</keyword>
<dbReference type="KEGG" id="bbif:117212886"/>
<feature type="region of interest" description="Disordered" evidence="10">
    <location>
        <begin position="554"/>
        <end position="809"/>
    </location>
</feature>
<feature type="coiled-coil region" evidence="9">
    <location>
        <begin position="1052"/>
        <end position="1099"/>
    </location>
</feature>
<keyword evidence="5 8" id="KW-0862">Zinc</keyword>
<dbReference type="SUPFAM" id="SSF47576">
    <property type="entry name" value="Calponin-homology domain, CH-domain"/>
    <property type="match status" value="1"/>
</dbReference>
<evidence type="ECO:0000259" key="12">
    <source>
        <dbReference type="PROSITE" id="PS50023"/>
    </source>
</evidence>
<reference evidence="15 16" key="1">
    <citation type="submission" date="2025-04" db="UniProtKB">
        <authorList>
            <consortium name="RefSeq"/>
        </authorList>
    </citation>
    <scope>IDENTIFICATION</scope>
    <source>
        <tissue evidence="15 16">Muscle</tissue>
    </source>
</reference>
<feature type="compositionally biased region" description="Polar residues" evidence="10">
    <location>
        <begin position="603"/>
        <end position="621"/>
    </location>
</feature>
<dbReference type="GO" id="GO:0005768">
    <property type="term" value="C:endosome"/>
    <property type="evidence" value="ECO:0007669"/>
    <property type="project" value="UniProtKB-SubCell"/>
</dbReference>
<proteinExistence type="predicted"/>
<dbReference type="Gene3D" id="2.10.110.10">
    <property type="entry name" value="Cysteine Rich Protein"/>
    <property type="match status" value="1"/>
</dbReference>
<feature type="compositionally biased region" description="Polar residues" evidence="10">
    <location>
        <begin position="759"/>
        <end position="772"/>
    </location>
</feature>
<evidence type="ECO:0000256" key="8">
    <source>
        <dbReference type="PROSITE-ProRule" id="PRU00125"/>
    </source>
</evidence>
<dbReference type="CDD" id="cd09400">
    <property type="entry name" value="LIM_like_1"/>
    <property type="match status" value="1"/>
</dbReference>
<dbReference type="SMART" id="SM00132">
    <property type="entry name" value="LIM"/>
    <property type="match status" value="1"/>
</dbReference>
<keyword evidence="3 8" id="KW-0479">Metal-binding</keyword>
<dbReference type="PROSITE" id="PS51848">
    <property type="entry name" value="BMERB"/>
    <property type="match status" value="1"/>
</dbReference>
<feature type="compositionally biased region" description="Polar residues" evidence="10">
    <location>
        <begin position="639"/>
        <end position="648"/>
    </location>
</feature>
<dbReference type="SMART" id="SM00033">
    <property type="entry name" value="CH"/>
    <property type="match status" value="1"/>
</dbReference>
<evidence type="ECO:0000256" key="4">
    <source>
        <dbReference type="ARBA" id="ARBA00022753"/>
    </source>
</evidence>
<dbReference type="PROSITE" id="PS00478">
    <property type="entry name" value="LIM_DOMAIN_1"/>
    <property type="match status" value="1"/>
</dbReference>
<evidence type="ECO:0000256" key="6">
    <source>
        <dbReference type="ARBA" id="ARBA00023038"/>
    </source>
</evidence>
<name>A0A6P8NHE2_9HYME</name>
<dbReference type="Pfam" id="PF00412">
    <property type="entry name" value="LIM"/>
    <property type="match status" value="1"/>
</dbReference>
<dbReference type="PROSITE" id="PS50021">
    <property type="entry name" value="CH"/>
    <property type="match status" value="1"/>
</dbReference>
<dbReference type="RefSeq" id="XP_033313896.1">
    <property type="nucleotide sequence ID" value="XM_033458005.1"/>
</dbReference>
<evidence type="ECO:0000313" key="16">
    <source>
        <dbReference type="RefSeq" id="XP_033313896.1"/>
    </source>
</evidence>
<dbReference type="GO" id="GO:0046872">
    <property type="term" value="F:metal ion binding"/>
    <property type="evidence" value="ECO:0007669"/>
    <property type="project" value="UniProtKB-KW"/>
</dbReference>
<keyword evidence="7 9" id="KW-0175">Coiled coil</keyword>
<feature type="region of interest" description="Disordered" evidence="10">
    <location>
        <begin position="455"/>
        <end position="481"/>
    </location>
</feature>